<feature type="region of interest" description="Disordered" evidence="1">
    <location>
        <begin position="49"/>
        <end position="88"/>
    </location>
</feature>
<dbReference type="AlphaFoldDB" id="A0AAN4Z217"/>
<organism evidence="2 3">
    <name type="scientific">Pristionchus mayeri</name>
    <dbReference type="NCBI Taxonomy" id="1317129"/>
    <lineage>
        <taxon>Eukaryota</taxon>
        <taxon>Metazoa</taxon>
        <taxon>Ecdysozoa</taxon>
        <taxon>Nematoda</taxon>
        <taxon>Chromadorea</taxon>
        <taxon>Rhabditida</taxon>
        <taxon>Rhabditina</taxon>
        <taxon>Diplogasteromorpha</taxon>
        <taxon>Diplogasteroidea</taxon>
        <taxon>Neodiplogasteridae</taxon>
        <taxon>Pristionchus</taxon>
    </lineage>
</organism>
<feature type="region of interest" description="Disordered" evidence="1">
    <location>
        <begin position="107"/>
        <end position="143"/>
    </location>
</feature>
<proteinExistence type="predicted"/>
<feature type="non-terminal residue" evidence="2">
    <location>
        <position position="143"/>
    </location>
</feature>
<protein>
    <submittedName>
        <fullName evidence="2">Uncharacterized protein</fullName>
    </submittedName>
</protein>
<reference evidence="3" key="1">
    <citation type="submission" date="2022-10" db="EMBL/GenBank/DDBJ databases">
        <title>Genome assembly of Pristionchus species.</title>
        <authorList>
            <person name="Yoshida K."/>
            <person name="Sommer R.J."/>
        </authorList>
    </citation>
    <scope>NUCLEOTIDE SEQUENCE [LARGE SCALE GENOMIC DNA]</scope>
    <source>
        <strain evidence="3">RS5460</strain>
    </source>
</reference>
<accession>A0AAN4Z217</accession>
<sequence length="143" mass="16514">RISKLSDIRCTGPCLIVADGEYAPKHFKGTIYSIAELPSNDEMEEFFLSRDPKIPRNDSVVVPNDDDSEKESTEEYEEAEKEDELNEEERALAKEIDVKLTEVSKKYEREERSMLSMMTSDDEDDEDDVIWRKNGPKSDEVND</sequence>
<feature type="compositionally biased region" description="Acidic residues" evidence="1">
    <location>
        <begin position="64"/>
        <end position="87"/>
    </location>
</feature>
<evidence type="ECO:0000313" key="2">
    <source>
        <dbReference type="EMBL" id="GMR31121.1"/>
    </source>
</evidence>
<comment type="caution">
    <text evidence="2">The sequence shown here is derived from an EMBL/GenBank/DDBJ whole genome shotgun (WGS) entry which is preliminary data.</text>
</comment>
<gene>
    <name evidence="2" type="ORF">PMAYCL1PPCAC_01316</name>
</gene>
<feature type="non-terminal residue" evidence="2">
    <location>
        <position position="1"/>
    </location>
</feature>
<dbReference type="EMBL" id="BTRK01000001">
    <property type="protein sequence ID" value="GMR31121.1"/>
    <property type="molecule type" value="Genomic_DNA"/>
</dbReference>
<evidence type="ECO:0000256" key="1">
    <source>
        <dbReference type="SAM" id="MobiDB-lite"/>
    </source>
</evidence>
<evidence type="ECO:0000313" key="3">
    <source>
        <dbReference type="Proteomes" id="UP001328107"/>
    </source>
</evidence>
<dbReference type="Proteomes" id="UP001328107">
    <property type="component" value="Unassembled WGS sequence"/>
</dbReference>
<name>A0AAN4Z217_9BILA</name>
<keyword evidence="3" id="KW-1185">Reference proteome</keyword>